<name>A0A8S5U2K5_9CAUD</name>
<proteinExistence type="predicted"/>
<organism evidence="1">
    <name type="scientific">Myoviridae sp. ctCdG12</name>
    <dbReference type="NCBI Taxonomy" id="2825052"/>
    <lineage>
        <taxon>Viruses</taxon>
        <taxon>Duplodnaviria</taxon>
        <taxon>Heunggongvirae</taxon>
        <taxon>Uroviricota</taxon>
        <taxon>Caudoviricetes</taxon>
    </lineage>
</organism>
<evidence type="ECO:0000313" key="1">
    <source>
        <dbReference type="EMBL" id="DAF88674.1"/>
    </source>
</evidence>
<reference evidence="1" key="1">
    <citation type="journal article" date="2021" name="Proc. Natl. Acad. Sci. U.S.A.">
        <title>A Catalog of Tens of Thousands of Viruses from Human Metagenomes Reveals Hidden Associations with Chronic Diseases.</title>
        <authorList>
            <person name="Tisza M.J."/>
            <person name="Buck C.B."/>
        </authorList>
    </citation>
    <scope>NUCLEOTIDE SEQUENCE</scope>
    <source>
        <strain evidence="1">CtCdG12</strain>
    </source>
</reference>
<accession>A0A8S5U2K5</accession>
<dbReference type="EMBL" id="BK015990">
    <property type="protein sequence ID" value="DAF88674.1"/>
    <property type="molecule type" value="Genomic_DNA"/>
</dbReference>
<sequence>MMSSHYCQNVCASIIIRCYFIASLGRRVQ</sequence>
<protein>
    <submittedName>
        <fullName evidence="1">Uncharacterized protein</fullName>
    </submittedName>
</protein>